<dbReference type="InterPro" id="IPR005914">
    <property type="entry name" value="Acac_CoA_synth"/>
</dbReference>
<dbReference type="PROSITE" id="PS00455">
    <property type="entry name" value="AMP_BINDING"/>
    <property type="match status" value="1"/>
</dbReference>
<dbReference type="NCBIfam" id="NF002937">
    <property type="entry name" value="PRK03584.1"/>
    <property type="match status" value="1"/>
</dbReference>
<evidence type="ECO:0000313" key="8">
    <source>
        <dbReference type="Proteomes" id="UP000095672"/>
    </source>
</evidence>
<dbReference type="AlphaFoldDB" id="A0A1C9W8Q7"/>
<feature type="domain" description="AMP-dependent synthetase/ligase" evidence="5">
    <location>
        <begin position="94"/>
        <end position="473"/>
    </location>
</feature>
<dbReference type="InterPro" id="IPR042099">
    <property type="entry name" value="ANL_N_sf"/>
</dbReference>
<dbReference type="GO" id="GO:0005524">
    <property type="term" value="F:ATP binding"/>
    <property type="evidence" value="ECO:0007669"/>
    <property type="project" value="UniProtKB-KW"/>
</dbReference>
<dbReference type="GO" id="GO:0006629">
    <property type="term" value="P:lipid metabolic process"/>
    <property type="evidence" value="ECO:0007669"/>
    <property type="project" value="InterPro"/>
</dbReference>
<dbReference type="InterPro" id="IPR000873">
    <property type="entry name" value="AMP-dep_synth/lig_dom"/>
</dbReference>
<evidence type="ECO:0000313" key="7">
    <source>
        <dbReference type="EMBL" id="AOS97512.1"/>
    </source>
</evidence>
<evidence type="ECO:0000259" key="5">
    <source>
        <dbReference type="Pfam" id="PF00501"/>
    </source>
</evidence>
<name>A0A1C9W8Q7_9GAMM</name>
<dbReference type="EMBL" id="CP014143">
    <property type="protein sequence ID" value="AOS97512.1"/>
    <property type="molecule type" value="Genomic_DNA"/>
</dbReference>
<dbReference type="InterPro" id="IPR020845">
    <property type="entry name" value="AMP-binding_CS"/>
</dbReference>
<dbReference type="Pfam" id="PF13193">
    <property type="entry name" value="AMP-binding_C"/>
    <property type="match status" value="1"/>
</dbReference>
<dbReference type="STRING" id="1769779.AUP74_02088"/>
<feature type="domain" description="AMP-binding enzyme C-terminal" evidence="6">
    <location>
        <begin position="549"/>
        <end position="618"/>
    </location>
</feature>
<dbReference type="CDD" id="cd05943">
    <property type="entry name" value="AACS"/>
    <property type="match status" value="1"/>
</dbReference>
<gene>
    <name evidence="7" type="primary">acsA_2</name>
    <name evidence="7" type="ORF">AUP74_02088</name>
</gene>
<dbReference type="OrthoDB" id="9803968at2"/>
<keyword evidence="8" id="KW-1185">Reference proteome</keyword>
<dbReference type="SUPFAM" id="SSF56801">
    <property type="entry name" value="Acetyl-CoA synthetase-like"/>
    <property type="match status" value="1"/>
</dbReference>
<evidence type="ECO:0000256" key="1">
    <source>
        <dbReference type="ARBA" id="ARBA00006432"/>
    </source>
</evidence>
<dbReference type="PANTHER" id="PTHR42921">
    <property type="entry name" value="ACETOACETYL-COA SYNTHETASE"/>
    <property type="match status" value="1"/>
</dbReference>
<dbReference type="Proteomes" id="UP000095672">
    <property type="component" value="Chromosome"/>
</dbReference>
<sequence>MSNNSTPLWAPTPEAIAATQMDQFRRQVNERFGLSLADYDALHEWSVAEREEFWNTLWDFGEVIADTRGERVLGKDSMPGAEWFPDARLNFAENLLRYRDDKTALVERLENGRRRSLSYAELYERVERFAAALRQEGVEKGDRVAGFMPNIIDTVVAMLATTSIGAIWTSCSPDFGINGVLDRFGQVAPKVLVACEGYFYNGKTIDSLPRLQEILARIDSVQKMVVVPVARSGEETRAALTDMDKAISLPDFVDSAPEAPLTFEYTEFSHPLYIMYSSGTTGVPKCIVHGVGGTILQHLKEHRLHCDLRREDALFYFTTCGWMMWNWLVSGLACGATLVLYDGSPFYPAAETLWDMTDEEGISVFGTSAKYIAALEKAGCKPRESHKLERLRAVLSTGSPLAHEGFRYVYRDIKEDLCLSSISGGTDIISCFALGNPVLPVYAGELQCRGLGMAVEVWNDDGQPVLQQKGELVCIKSFPCMPIGFWNDEDGSKYHGAYFESWPGVWAHGDYAEITEHGGVVIYGRSDAVLNPGGVRIGTAEIYRQVEKVEEVLDSICIGQEWNDDVRVVLFVVLREGVELDDELIQKIRTTVRANTTPRHVPAKVIQVADIPRTISGKIVELAVRNVVHGKPVKNQEALANPEALKLFENLPELAQ</sequence>
<protein>
    <submittedName>
        <fullName evidence="7">Acetyl-coenzyme A synthetase</fullName>
        <ecNumber evidence="7">6.2.1.1</ecNumber>
    </submittedName>
</protein>
<dbReference type="RefSeq" id="WP_083260922.1">
    <property type="nucleotide sequence ID" value="NZ_CP014143.1"/>
</dbReference>
<dbReference type="GO" id="GO:0003987">
    <property type="term" value="F:acetate-CoA ligase activity"/>
    <property type="evidence" value="ECO:0007669"/>
    <property type="project" value="UniProtKB-EC"/>
</dbReference>
<dbReference type="NCBIfam" id="TIGR01217">
    <property type="entry name" value="ac_ac_CoA_syn"/>
    <property type="match status" value="1"/>
</dbReference>
<evidence type="ECO:0000259" key="6">
    <source>
        <dbReference type="Pfam" id="PF13193"/>
    </source>
</evidence>
<organism evidence="7 8">
    <name type="scientific">Microbulbifer aggregans</name>
    <dbReference type="NCBI Taxonomy" id="1769779"/>
    <lineage>
        <taxon>Bacteria</taxon>
        <taxon>Pseudomonadati</taxon>
        <taxon>Pseudomonadota</taxon>
        <taxon>Gammaproteobacteria</taxon>
        <taxon>Cellvibrionales</taxon>
        <taxon>Microbulbiferaceae</taxon>
        <taxon>Microbulbifer</taxon>
    </lineage>
</organism>
<dbReference type="EC" id="6.2.1.1" evidence="7"/>
<keyword evidence="2 7" id="KW-0436">Ligase</keyword>
<evidence type="ECO:0000256" key="2">
    <source>
        <dbReference type="ARBA" id="ARBA00022598"/>
    </source>
</evidence>
<dbReference type="GO" id="GO:0030729">
    <property type="term" value="F:acetoacetate-CoA ligase activity"/>
    <property type="evidence" value="ECO:0007669"/>
    <property type="project" value="InterPro"/>
</dbReference>
<dbReference type="Pfam" id="PF00501">
    <property type="entry name" value="AMP-binding"/>
    <property type="match status" value="1"/>
</dbReference>
<dbReference type="Gene3D" id="3.30.300.30">
    <property type="match status" value="1"/>
</dbReference>
<comment type="similarity">
    <text evidence="1">Belongs to the ATP-dependent AMP-binding enzyme family.</text>
</comment>
<keyword evidence="3" id="KW-0547">Nucleotide-binding</keyword>
<evidence type="ECO:0000256" key="4">
    <source>
        <dbReference type="ARBA" id="ARBA00022840"/>
    </source>
</evidence>
<reference evidence="8" key="1">
    <citation type="submission" date="2016-01" db="EMBL/GenBank/DDBJ databases">
        <title>Complete genome sequence of Microbulbifer sp. CCB-MM1, a halophile isolated from Matang Mangrove Forest, Perak.</title>
        <authorList>
            <person name="Moh T.H."/>
            <person name="Dinesh B."/>
            <person name="Lau N.-S."/>
            <person name="Go F."/>
            <person name="Alexander Chong S.-C."/>
        </authorList>
    </citation>
    <scope>NUCLEOTIDE SEQUENCE [LARGE SCALE GENOMIC DNA]</scope>
    <source>
        <strain evidence="8">CCB-MM1</strain>
    </source>
</reference>
<dbReference type="PATRIC" id="fig|1769779.3.peg.2092"/>
<keyword evidence="4" id="KW-0067">ATP-binding</keyword>
<dbReference type="KEGG" id="micc:AUP74_02088"/>
<proteinExistence type="inferred from homology"/>
<dbReference type="Gene3D" id="3.40.50.12780">
    <property type="entry name" value="N-terminal domain of ligase-like"/>
    <property type="match status" value="1"/>
</dbReference>
<dbReference type="InterPro" id="IPR045851">
    <property type="entry name" value="AMP-bd_C_sf"/>
</dbReference>
<dbReference type="InterPro" id="IPR025110">
    <property type="entry name" value="AMP-bd_C"/>
</dbReference>
<dbReference type="PANTHER" id="PTHR42921:SF1">
    <property type="entry name" value="ACETOACETYL-COA SYNTHETASE"/>
    <property type="match status" value="1"/>
</dbReference>
<accession>A0A1C9W8Q7</accession>
<evidence type="ECO:0000256" key="3">
    <source>
        <dbReference type="ARBA" id="ARBA00022741"/>
    </source>
</evidence>